<evidence type="ECO:0000256" key="2">
    <source>
        <dbReference type="SAM" id="Phobius"/>
    </source>
</evidence>
<feature type="compositionally biased region" description="Basic and acidic residues" evidence="1">
    <location>
        <begin position="122"/>
        <end position="135"/>
    </location>
</feature>
<dbReference type="Proteomes" id="UP000479226">
    <property type="component" value="Unassembled WGS sequence"/>
</dbReference>
<feature type="region of interest" description="Disordered" evidence="1">
    <location>
        <begin position="102"/>
        <end position="168"/>
    </location>
</feature>
<gene>
    <name evidence="3" type="ORF">G6N77_08355</name>
</gene>
<keyword evidence="2" id="KW-0812">Transmembrane</keyword>
<evidence type="ECO:0000313" key="3">
    <source>
        <dbReference type="EMBL" id="NGN83468.1"/>
    </source>
</evidence>
<comment type="caution">
    <text evidence="3">The sequence shown here is derived from an EMBL/GenBank/DDBJ whole genome shotgun (WGS) entry which is preliminary data.</text>
</comment>
<keyword evidence="2" id="KW-1133">Transmembrane helix</keyword>
<reference evidence="3 4" key="1">
    <citation type="submission" date="2020-02" db="EMBL/GenBank/DDBJ databases">
        <title>Genome sequence of the type strain DSM 27180 of Arthrobacter silviterrae.</title>
        <authorList>
            <person name="Gao J."/>
            <person name="Sun J."/>
        </authorList>
    </citation>
    <scope>NUCLEOTIDE SEQUENCE [LARGE SCALE GENOMIC DNA]</scope>
    <source>
        <strain evidence="3 4">DSM 27180</strain>
    </source>
</reference>
<evidence type="ECO:0000256" key="1">
    <source>
        <dbReference type="SAM" id="MobiDB-lite"/>
    </source>
</evidence>
<organism evidence="3 4">
    <name type="scientific">Arthrobacter silviterrae</name>
    <dbReference type="NCBI Taxonomy" id="2026658"/>
    <lineage>
        <taxon>Bacteria</taxon>
        <taxon>Bacillati</taxon>
        <taxon>Actinomycetota</taxon>
        <taxon>Actinomycetes</taxon>
        <taxon>Micrococcales</taxon>
        <taxon>Micrococcaceae</taxon>
        <taxon>Arthrobacter</taxon>
    </lineage>
</organism>
<proteinExistence type="predicted"/>
<feature type="transmembrane region" description="Helical" evidence="2">
    <location>
        <begin position="39"/>
        <end position="59"/>
    </location>
</feature>
<sequence>MGVGSGAGGDVVLAGAVVALVVAGGVVGVALAGLEAIGAVVAGVVAGGGCVATVAVGLAPGELPGGGVAAVAARPAVKASTAVIIMVRMPAFGLFTMPPPYSRRRPLGRTPQPAGALPASPIDRRRVPPADKELFDGGCRPPLCGPPSWQPPLWGSPSSGLRKPRPPT</sequence>
<feature type="transmembrane region" description="Helical" evidence="2">
    <location>
        <begin position="79"/>
        <end position="97"/>
    </location>
</feature>
<evidence type="ECO:0000313" key="4">
    <source>
        <dbReference type="Proteomes" id="UP000479226"/>
    </source>
</evidence>
<feature type="transmembrane region" description="Helical" evidence="2">
    <location>
        <begin position="12"/>
        <end position="32"/>
    </location>
</feature>
<keyword evidence="4" id="KW-1185">Reference proteome</keyword>
<protein>
    <submittedName>
        <fullName evidence="3">Uncharacterized protein</fullName>
    </submittedName>
</protein>
<name>A0ABX0D9V4_9MICC</name>
<accession>A0ABX0D9V4</accession>
<keyword evidence="2" id="KW-0472">Membrane</keyword>
<dbReference type="EMBL" id="JAAKZI010000011">
    <property type="protein sequence ID" value="NGN83468.1"/>
    <property type="molecule type" value="Genomic_DNA"/>
</dbReference>
<dbReference type="RefSeq" id="WP_165181568.1">
    <property type="nucleotide sequence ID" value="NZ_JAAKZI010000011.1"/>
</dbReference>